<name>A0ABT9VTU4_9BACI</name>
<comment type="caution">
    <text evidence="2">The sequence shown here is derived from an EMBL/GenBank/DDBJ whole genome shotgun (WGS) entry which is preliminary data.</text>
</comment>
<keyword evidence="1" id="KW-0812">Transmembrane</keyword>
<keyword evidence="1" id="KW-0472">Membrane</keyword>
<protein>
    <submittedName>
        <fullName evidence="2">Uncharacterized protein</fullName>
    </submittedName>
</protein>
<dbReference type="RefSeq" id="WP_370875412.1">
    <property type="nucleotide sequence ID" value="NZ_BAAADK010000009.1"/>
</dbReference>
<evidence type="ECO:0000313" key="3">
    <source>
        <dbReference type="Proteomes" id="UP001235840"/>
    </source>
</evidence>
<gene>
    <name evidence="2" type="ORF">J2S11_000198</name>
</gene>
<dbReference type="EMBL" id="JAUSTY010000001">
    <property type="protein sequence ID" value="MDQ0164299.1"/>
    <property type="molecule type" value="Genomic_DNA"/>
</dbReference>
<feature type="transmembrane region" description="Helical" evidence="1">
    <location>
        <begin position="49"/>
        <end position="72"/>
    </location>
</feature>
<feature type="transmembrane region" description="Helical" evidence="1">
    <location>
        <begin position="21"/>
        <end position="43"/>
    </location>
</feature>
<sequence>MSGFQFNKYKFRNKMLHLKQQFSYWLFQAKVIAKQVFIPLAIFQLIRTILLPTPLDVIILLIIFAIVIFSVFDWL</sequence>
<organism evidence="2 3">
    <name type="scientific">Caldalkalibacillus horti</name>
    <dbReference type="NCBI Taxonomy" id="77523"/>
    <lineage>
        <taxon>Bacteria</taxon>
        <taxon>Bacillati</taxon>
        <taxon>Bacillota</taxon>
        <taxon>Bacilli</taxon>
        <taxon>Bacillales</taxon>
        <taxon>Bacillaceae</taxon>
        <taxon>Caldalkalibacillus</taxon>
    </lineage>
</organism>
<accession>A0ABT9VTU4</accession>
<evidence type="ECO:0000256" key="1">
    <source>
        <dbReference type="SAM" id="Phobius"/>
    </source>
</evidence>
<dbReference type="Proteomes" id="UP001235840">
    <property type="component" value="Unassembled WGS sequence"/>
</dbReference>
<keyword evidence="1" id="KW-1133">Transmembrane helix</keyword>
<proteinExistence type="predicted"/>
<keyword evidence="3" id="KW-1185">Reference proteome</keyword>
<evidence type="ECO:0000313" key="2">
    <source>
        <dbReference type="EMBL" id="MDQ0164299.1"/>
    </source>
</evidence>
<reference evidence="2 3" key="1">
    <citation type="submission" date="2023-07" db="EMBL/GenBank/DDBJ databases">
        <title>Genomic Encyclopedia of Type Strains, Phase IV (KMG-IV): sequencing the most valuable type-strain genomes for metagenomic binning, comparative biology and taxonomic classification.</title>
        <authorList>
            <person name="Goeker M."/>
        </authorList>
    </citation>
    <scope>NUCLEOTIDE SEQUENCE [LARGE SCALE GENOMIC DNA]</scope>
    <source>
        <strain evidence="2 3">DSM 12751</strain>
    </source>
</reference>